<sequence length="62" mass="7038">MKPGKGHQEEEYEEEEEFGTKKSATTSANNTKANGKTSDKADAIRSKHSVTEQRRRSKINER</sequence>
<dbReference type="Proteomes" id="UP001318860">
    <property type="component" value="Unassembled WGS sequence"/>
</dbReference>
<proteinExistence type="predicted"/>
<dbReference type="InterPro" id="IPR044295">
    <property type="entry name" value="BIM1/2/3"/>
</dbReference>
<protein>
    <recommendedName>
        <fullName evidence="4">BHLH domain-containing protein</fullName>
    </recommendedName>
</protein>
<evidence type="ECO:0008006" key="4">
    <source>
        <dbReference type="Google" id="ProtNLM"/>
    </source>
</evidence>
<organism evidence="2 3">
    <name type="scientific">Rehmannia glutinosa</name>
    <name type="common">Chinese foxglove</name>
    <dbReference type="NCBI Taxonomy" id="99300"/>
    <lineage>
        <taxon>Eukaryota</taxon>
        <taxon>Viridiplantae</taxon>
        <taxon>Streptophyta</taxon>
        <taxon>Embryophyta</taxon>
        <taxon>Tracheophyta</taxon>
        <taxon>Spermatophyta</taxon>
        <taxon>Magnoliopsida</taxon>
        <taxon>eudicotyledons</taxon>
        <taxon>Gunneridae</taxon>
        <taxon>Pentapetalae</taxon>
        <taxon>asterids</taxon>
        <taxon>lamiids</taxon>
        <taxon>Lamiales</taxon>
        <taxon>Orobanchaceae</taxon>
        <taxon>Rehmannieae</taxon>
        <taxon>Rehmannia</taxon>
    </lineage>
</organism>
<evidence type="ECO:0000313" key="3">
    <source>
        <dbReference type="Proteomes" id="UP001318860"/>
    </source>
</evidence>
<name>A0ABR0VHY6_REHGL</name>
<keyword evidence="3" id="KW-1185">Reference proteome</keyword>
<reference evidence="2 3" key="1">
    <citation type="journal article" date="2021" name="Comput. Struct. Biotechnol. J.">
        <title>De novo genome assembly of the potent medicinal plant Rehmannia glutinosa using nanopore technology.</title>
        <authorList>
            <person name="Ma L."/>
            <person name="Dong C."/>
            <person name="Song C."/>
            <person name="Wang X."/>
            <person name="Zheng X."/>
            <person name="Niu Y."/>
            <person name="Chen S."/>
            <person name="Feng W."/>
        </authorList>
    </citation>
    <scope>NUCLEOTIDE SEQUENCE [LARGE SCALE GENOMIC DNA]</scope>
    <source>
        <strain evidence="2">DH-2019</strain>
    </source>
</reference>
<feature type="compositionally biased region" description="Polar residues" evidence="1">
    <location>
        <begin position="22"/>
        <end position="36"/>
    </location>
</feature>
<gene>
    <name evidence="2" type="ORF">DH2020_032282</name>
</gene>
<dbReference type="EMBL" id="JABTTQ020001190">
    <property type="protein sequence ID" value="KAK6133980.1"/>
    <property type="molecule type" value="Genomic_DNA"/>
</dbReference>
<dbReference type="PANTHER" id="PTHR46412:SF6">
    <property type="entry name" value="TRANSCRIPTION FACTOR BIM2"/>
    <property type="match status" value="1"/>
</dbReference>
<feature type="compositionally biased region" description="Basic and acidic residues" evidence="1">
    <location>
        <begin position="37"/>
        <end position="62"/>
    </location>
</feature>
<comment type="caution">
    <text evidence="2">The sequence shown here is derived from an EMBL/GenBank/DDBJ whole genome shotgun (WGS) entry which is preliminary data.</text>
</comment>
<accession>A0ABR0VHY6</accession>
<evidence type="ECO:0000256" key="1">
    <source>
        <dbReference type="SAM" id="MobiDB-lite"/>
    </source>
</evidence>
<evidence type="ECO:0000313" key="2">
    <source>
        <dbReference type="EMBL" id="KAK6133980.1"/>
    </source>
</evidence>
<feature type="region of interest" description="Disordered" evidence="1">
    <location>
        <begin position="1"/>
        <end position="62"/>
    </location>
</feature>
<dbReference type="PANTHER" id="PTHR46412">
    <property type="entry name" value="BES1-INTERACTING MYC-LIKE PROTEIN"/>
    <property type="match status" value="1"/>
</dbReference>